<dbReference type="Gramene" id="KOM36944">
    <property type="protein sequence ID" value="KOM36944"/>
    <property type="gene ID" value="LR48_Vigan03g032500"/>
</dbReference>
<keyword evidence="1" id="KW-1133">Transmembrane helix</keyword>
<feature type="transmembrane region" description="Helical" evidence="1">
    <location>
        <begin position="21"/>
        <end position="42"/>
    </location>
</feature>
<dbReference type="EMBL" id="CM003373">
    <property type="protein sequence ID" value="KOM36944.1"/>
    <property type="molecule type" value="Genomic_DNA"/>
</dbReference>
<reference evidence="3" key="1">
    <citation type="journal article" date="2015" name="Proc. Natl. Acad. Sci. U.S.A.">
        <title>Genome sequencing of adzuki bean (Vigna angularis) provides insight into high starch and low fat accumulation and domestication.</title>
        <authorList>
            <person name="Yang K."/>
            <person name="Tian Z."/>
            <person name="Chen C."/>
            <person name="Luo L."/>
            <person name="Zhao B."/>
            <person name="Wang Z."/>
            <person name="Yu L."/>
            <person name="Li Y."/>
            <person name="Sun Y."/>
            <person name="Li W."/>
            <person name="Chen Y."/>
            <person name="Li Y."/>
            <person name="Zhang Y."/>
            <person name="Ai D."/>
            <person name="Zhao J."/>
            <person name="Shang C."/>
            <person name="Ma Y."/>
            <person name="Wu B."/>
            <person name="Wang M."/>
            <person name="Gao L."/>
            <person name="Sun D."/>
            <person name="Zhang P."/>
            <person name="Guo F."/>
            <person name="Wang W."/>
            <person name="Li Y."/>
            <person name="Wang J."/>
            <person name="Varshney R.K."/>
            <person name="Wang J."/>
            <person name="Ling H.Q."/>
            <person name="Wan P."/>
        </authorList>
    </citation>
    <scope>NUCLEOTIDE SEQUENCE</scope>
    <source>
        <strain evidence="3">cv. Jingnong 6</strain>
    </source>
</reference>
<sequence>MEVGFTVVVARGRQRRGLRKLGFSVCKWMLMVVVFHGCGGSATKRMVTDVN</sequence>
<accession>A0A0L9U3J4</accession>
<keyword evidence="1" id="KW-0812">Transmembrane</keyword>
<gene>
    <name evidence="2" type="ORF">LR48_Vigan03g032500</name>
</gene>
<proteinExistence type="predicted"/>
<dbReference type="Proteomes" id="UP000053144">
    <property type="component" value="Chromosome 3"/>
</dbReference>
<keyword evidence="1" id="KW-0472">Membrane</keyword>
<evidence type="ECO:0000313" key="3">
    <source>
        <dbReference type="Proteomes" id="UP000053144"/>
    </source>
</evidence>
<evidence type="ECO:0000256" key="1">
    <source>
        <dbReference type="SAM" id="Phobius"/>
    </source>
</evidence>
<name>A0A0L9U3J4_PHAAN</name>
<protein>
    <submittedName>
        <fullName evidence="2">Uncharacterized protein</fullName>
    </submittedName>
</protein>
<organism evidence="2 3">
    <name type="scientific">Phaseolus angularis</name>
    <name type="common">Azuki bean</name>
    <name type="synonym">Vigna angularis</name>
    <dbReference type="NCBI Taxonomy" id="3914"/>
    <lineage>
        <taxon>Eukaryota</taxon>
        <taxon>Viridiplantae</taxon>
        <taxon>Streptophyta</taxon>
        <taxon>Embryophyta</taxon>
        <taxon>Tracheophyta</taxon>
        <taxon>Spermatophyta</taxon>
        <taxon>Magnoliopsida</taxon>
        <taxon>eudicotyledons</taxon>
        <taxon>Gunneridae</taxon>
        <taxon>Pentapetalae</taxon>
        <taxon>rosids</taxon>
        <taxon>fabids</taxon>
        <taxon>Fabales</taxon>
        <taxon>Fabaceae</taxon>
        <taxon>Papilionoideae</taxon>
        <taxon>50 kb inversion clade</taxon>
        <taxon>NPAAA clade</taxon>
        <taxon>indigoferoid/millettioid clade</taxon>
        <taxon>Phaseoleae</taxon>
        <taxon>Vigna</taxon>
    </lineage>
</organism>
<dbReference type="AlphaFoldDB" id="A0A0L9U3J4"/>
<evidence type="ECO:0000313" key="2">
    <source>
        <dbReference type="EMBL" id="KOM36944.1"/>
    </source>
</evidence>